<dbReference type="KEGG" id="dhy:DESAM_20017"/>
<dbReference type="Proteomes" id="UP000010808">
    <property type="component" value="Chromosome"/>
</dbReference>
<keyword evidence="2" id="KW-1185">Reference proteome</keyword>
<name>L0R6H2_9BACT</name>
<dbReference type="EMBL" id="FO203522">
    <property type="protein sequence ID" value="CCO22308.1"/>
    <property type="molecule type" value="Genomic_DNA"/>
</dbReference>
<dbReference type="AlphaFoldDB" id="L0R6H2"/>
<accession>L0R6H2</accession>
<sequence length="323" mass="36414">MKLRIEKNILPFLESGFRVSGCHTQALLSSSIDLKSKIPPFLMEACTTVPFGISHVESDPNRLLDCVTDPDIGLNIACSALGIKYQYKYFKTGDQSARAIKELCGLLKNGPAILGPVNMGYIPYLRNSQQFIGIDHYIVVEYFNPDTDEVTIIDPERVGSVRVKINNLIPAWAAIGLREGKGSYTIRQIIEVPDKINWKQCLSALAPELHNNIDRMQRELIDNFGIFSKTTLIKNQHRSLWIGLEFCLKTRIRRILCCCGFILKLLNRDDAIIAQLLGLAEDAILICQKLIKRLSIENAIIPSQVYELVNTEIEFGIILRKVI</sequence>
<dbReference type="RefSeq" id="WP_015334918.1">
    <property type="nucleotide sequence ID" value="NC_020055.1"/>
</dbReference>
<gene>
    <name evidence="1" type="ORF">DESAM_20017</name>
</gene>
<dbReference type="PATRIC" id="fig|1121451.3.peg.296"/>
<evidence type="ECO:0000313" key="1">
    <source>
        <dbReference type="EMBL" id="CCO22308.1"/>
    </source>
</evidence>
<evidence type="ECO:0000313" key="2">
    <source>
        <dbReference type="Proteomes" id="UP000010808"/>
    </source>
</evidence>
<protein>
    <recommendedName>
        <fullName evidence="3">Butirosin biosynthesis protein H, N-terminal</fullName>
    </recommendedName>
</protein>
<dbReference type="HOGENOM" id="CLU_859764_0_0_7"/>
<proteinExistence type="predicted"/>
<evidence type="ECO:0008006" key="3">
    <source>
        <dbReference type="Google" id="ProtNLM"/>
    </source>
</evidence>
<reference evidence="1 2" key="1">
    <citation type="submission" date="2012-10" db="EMBL/GenBank/DDBJ databases">
        <authorList>
            <person name="Genoscope - CEA"/>
        </authorList>
    </citation>
    <scope>NUCLEOTIDE SEQUENCE [LARGE SCALE GENOMIC DNA]</scope>
    <source>
        <strain evidence="2">AM13 / DSM 14728</strain>
    </source>
</reference>
<dbReference type="STRING" id="1121451.DESAM_20017"/>
<dbReference type="eggNOG" id="ENOG502ZBG1">
    <property type="taxonomic scope" value="Bacteria"/>
</dbReference>
<organism evidence="1 2">
    <name type="scientific">Maridesulfovibrio hydrothermalis AM13 = DSM 14728</name>
    <dbReference type="NCBI Taxonomy" id="1121451"/>
    <lineage>
        <taxon>Bacteria</taxon>
        <taxon>Pseudomonadati</taxon>
        <taxon>Thermodesulfobacteriota</taxon>
        <taxon>Desulfovibrionia</taxon>
        <taxon>Desulfovibrionales</taxon>
        <taxon>Desulfovibrionaceae</taxon>
        <taxon>Maridesulfovibrio</taxon>
    </lineage>
</organism>
<dbReference type="OrthoDB" id="9784466at2"/>